<accession>A0AAD7JTA3</accession>
<protein>
    <recommendedName>
        <fullName evidence="4">F-box domain-containing protein</fullName>
    </recommendedName>
</protein>
<reference evidence="2" key="1">
    <citation type="submission" date="2023-03" db="EMBL/GenBank/DDBJ databases">
        <title>Massive genome expansion in bonnet fungi (Mycena s.s.) driven by repeated elements and novel gene families across ecological guilds.</title>
        <authorList>
            <consortium name="Lawrence Berkeley National Laboratory"/>
            <person name="Harder C.B."/>
            <person name="Miyauchi S."/>
            <person name="Viragh M."/>
            <person name="Kuo A."/>
            <person name="Thoen E."/>
            <person name="Andreopoulos B."/>
            <person name="Lu D."/>
            <person name="Skrede I."/>
            <person name="Drula E."/>
            <person name="Henrissat B."/>
            <person name="Morin E."/>
            <person name="Kohler A."/>
            <person name="Barry K."/>
            <person name="LaButti K."/>
            <person name="Morin E."/>
            <person name="Salamov A."/>
            <person name="Lipzen A."/>
            <person name="Mereny Z."/>
            <person name="Hegedus B."/>
            <person name="Baldrian P."/>
            <person name="Stursova M."/>
            <person name="Weitz H."/>
            <person name="Taylor A."/>
            <person name="Grigoriev I.V."/>
            <person name="Nagy L.G."/>
            <person name="Martin F."/>
            <person name="Kauserud H."/>
        </authorList>
    </citation>
    <scope>NUCLEOTIDE SEQUENCE</scope>
    <source>
        <strain evidence="2">CBHHK188m</strain>
    </source>
</reference>
<proteinExistence type="predicted"/>
<organism evidence="2 3">
    <name type="scientific">Mycena maculata</name>
    <dbReference type="NCBI Taxonomy" id="230809"/>
    <lineage>
        <taxon>Eukaryota</taxon>
        <taxon>Fungi</taxon>
        <taxon>Dikarya</taxon>
        <taxon>Basidiomycota</taxon>
        <taxon>Agaricomycotina</taxon>
        <taxon>Agaricomycetes</taxon>
        <taxon>Agaricomycetidae</taxon>
        <taxon>Agaricales</taxon>
        <taxon>Marasmiineae</taxon>
        <taxon>Mycenaceae</taxon>
        <taxon>Mycena</taxon>
    </lineage>
</organism>
<evidence type="ECO:0000313" key="2">
    <source>
        <dbReference type="EMBL" id="KAJ7769074.1"/>
    </source>
</evidence>
<name>A0AAD7JTA3_9AGAR</name>
<evidence type="ECO:0008006" key="4">
    <source>
        <dbReference type="Google" id="ProtNLM"/>
    </source>
</evidence>
<evidence type="ECO:0000313" key="3">
    <source>
        <dbReference type="Proteomes" id="UP001215280"/>
    </source>
</evidence>
<feature type="coiled-coil region" evidence="1">
    <location>
        <begin position="10"/>
        <end position="37"/>
    </location>
</feature>
<dbReference type="Proteomes" id="UP001215280">
    <property type="component" value="Unassembled WGS sequence"/>
</dbReference>
<dbReference type="Gene3D" id="3.80.10.10">
    <property type="entry name" value="Ribonuclease Inhibitor"/>
    <property type="match status" value="1"/>
</dbReference>
<dbReference type="InterPro" id="IPR032675">
    <property type="entry name" value="LRR_dom_sf"/>
</dbReference>
<evidence type="ECO:0000256" key="1">
    <source>
        <dbReference type="SAM" id="Coils"/>
    </source>
</evidence>
<keyword evidence="3" id="KW-1185">Reference proteome</keyword>
<sequence>MASVAVTTLLEELSLTIARQREVLRQLETQKSTVQSNLNAILDPMSRLPLEISSDIMLSCLPTILHPDPHVAPMIFLGICHSWSNIAVSTPALWSDIRINSDSTISQDHLNLIHCWVARARTRPLSLSLHGISTPGLCALAAGYGHQLQKLDLYFPSGEELRNVTGSSFPTLDTLTIGQGYREDSDDDDDTFYSPHAIECIEMLSTAPLLVEFVLDGIYFNQQVQEGPRSLLTHSNLRRLRLGGYPSWGIRASGAYILPYLTLPSLERLWISDCNISFDDLFVFLSRSSAPLQSLAISFPYYFDTTIPPTTIERFLPLIPSVNDLDMSFNGGVSRDFVLSLAVAAVGSRAVPNLTNLTIRGSHVECSHYDLLLGALSTGHASRSLLQSFKLVWYGDFARDRDSEPGPDIIAGMQKLVADGMKIYIGPHTRNLI</sequence>
<keyword evidence="1" id="KW-0175">Coiled coil</keyword>
<dbReference type="SUPFAM" id="SSF52047">
    <property type="entry name" value="RNI-like"/>
    <property type="match status" value="1"/>
</dbReference>
<dbReference type="AlphaFoldDB" id="A0AAD7JTA3"/>
<comment type="caution">
    <text evidence="2">The sequence shown here is derived from an EMBL/GenBank/DDBJ whole genome shotgun (WGS) entry which is preliminary data.</text>
</comment>
<gene>
    <name evidence="2" type="ORF">DFH07DRAFT_806813</name>
</gene>
<dbReference type="EMBL" id="JARJLG010000026">
    <property type="protein sequence ID" value="KAJ7769074.1"/>
    <property type="molecule type" value="Genomic_DNA"/>
</dbReference>